<name>A0AAW0BH57_9AGAR</name>
<keyword evidence="8" id="KW-1185">Reference proteome</keyword>
<keyword evidence="2 4" id="KW-0863">Zinc-finger</keyword>
<evidence type="ECO:0000259" key="6">
    <source>
        <dbReference type="PROSITE" id="PS50089"/>
    </source>
</evidence>
<gene>
    <name evidence="7" type="ORF">R3P38DRAFT_1066116</name>
</gene>
<feature type="compositionally biased region" description="Low complexity" evidence="5">
    <location>
        <begin position="59"/>
        <end position="72"/>
    </location>
</feature>
<dbReference type="GO" id="GO:0008270">
    <property type="term" value="F:zinc ion binding"/>
    <property type="evidence" value="ECO:0007669"/>
    <property type="project" value="UniProtKB-KW"/>
</dbReference>
<evidence type="ECO:0000313" key="8">
    <source>
        <dbReference type="Proteomes" id="UP001362999"/>
    </source>
</evidence>
<accession>A0AAW0BH57</accession>
<dbReference type="InterPro" id="IPR001841">
    <property type="entry name" value="Znf_RING"/>
</dbReference>
<feature type="domain" description="RING-type" evidence="6">
    <location>
        <begin position="204"/>
        <end position="253"/>
    </location>
</feature>
<organism evidence="7 8">
    <name type="scientific">Favolaschia claudopus</name>
    <dbReference type="NCBI Taxonomy" id="2862362"/>
    <lineage>
        <taxon>Eukaryota</taxon>
        <taxon>Fungi</taxon>
        <taxon>Dikarya</taxon>
        <taxon>Basidiomycota</taxon>
        <taxon>Agaricomycotina</taxon>
        <taxon>Agaricomycetes</taxon>
        <taxon>Agaricomycetidae</taxon>
        <taxon>Agaricales</taxon>
        <taxon>Marasmiineae</taxon>
        <taxon>Mycenaceae</taxon>
        <taxon>Favolaschia</taxon>
    </lineage>
</organism>
<evidence type="ECO:0000256" key="2">
    <source>
        <dbReference type="ARBA" id="ARBA00022771"/>
    </source>
</evidence>
<protein>
    <submittedName>
        <fullName evidence="7">RING finger domain-containing protein</fullName>
    </submittedName>
</protein>
<evidence type="ECO:0000313" key="7">
    <source>
        <dbReference type="EMBL" id="KAK7025277.1"/>
    </source>
</evidence>
<comment type="caution">
    <text evidence="7">The sequence shown here is derived from an EMBL/GenBank/DDBJ whole genome shotgun (WGS) entry which is preliminary data.</text>
</comment>
<dbReference type="Gene3D" id="3.30.40.10">
    <property type="entry name" value="Zinc/RING finger domain, C3HC4 (zinc finger)"/>
    <property type="match status" value="1"/>
</dbReference>
<keyword evidence="3" id="KW-0862">Zinc</keyword>
<evidence type="ECO:0000256" key="5">
    <source>
        <dbReference type="SAM" id="MobiDB-lite"/>
    </source>
</evidence>
<dbReference type="Proteomes" id="UP001362999">
    <property type="component" value="Unassembled WGS sequence"/>
</dbReference>
<dbReference type="AlphaFoldDB" id="A0AAW0BH57"/>
<reference evidence="7 8" key="1">
    <citation type="journal article" date="2024" name="J Genomics">
        <title>Draft genome sequencing and assembly of Favolaschia claudopus CIRM-BRFM 2984 isolated from oak limbs.</title>
        <authorList>
            <person name="Navarro D."/>
            <person name="Drula E."/>
            <person name="Chaduli D."/>
            <person name="Cazenave R."/>
            <person name="Ahrendt S."/>
            <person name="Wang J."/>
            <person name="Lipzen A."/>
            <person name="Daum C."/>
            <person name="Barry K."/>
            <person name="Grigoriev I.V."/>
            <person name="Favel A."/>
            <person name="Rosso M.N."/>
            <person name="Martin F."/>
        </authorList>
    </citation>
    <scope>NUCLEOTIDE SEQUENCE [LARGE SCALE GENOMIC DNA]</scope>
    <source>
        <strain evidence="7 8">CIRM-BRFM 2984</strain>
    </source>
</reference>
<sequence length="397" mass="44479">MARTTRTTAAPPSAPRTRRSTRLNNQELKNHAIVEIQRPIKTPTTKRRTRRPPAPLDASSSSSTLCSSETLDSSNTKPFILATHTNHGRSYPRRSTRITPTELLRRESALEIREVECHRRQVELDARATSLAQREDEARALVQGVAIRESKATLAQLEEHFTCALCVPLSVHSIPNICSLAFCVLILLSPACHPCASHSILHRCYDIMAQPYSLNPGQCGHTFCALCILRHFFSRLHKACGGWHESVDCPMCRSLLVITPERPPRLDITFPFVPNRTAAALCESMVEKLSQQCAAASNGSSLIVKREESVVNWSGSESLLCDVERAARRKGKGKLDDEDEMDIELDAELVGWREGGNSRTEWLKKDREGKKEMLNLFTQWTTMGSQEFILLKQRLGV</sequence>
<evidence type="ECO:0000256" key="4">
    <source>
        <dbReference type="PROSITE-ProRule" id="PRU00175"/>
    </source>
</evidence>
<evidence type="ECO:0000256" key="3">
    <source>
        <dbReference type="ARBA" id="ARBA00022833"/>
    </source>
</evidence>
<dbReference type="EMBL" id="JAWWNJ010000034">
    <property type="protein sequence ID" value="KAK7025277.1"/>
    <property type="molecule type" value="Genomic_DNA"/>
</dbReference>
<dbReference type="PROSITE" id="PS00518">
    <property type="entry name" value="ZF_RING_1"/>
    <property type="match status" value="1"/>
</dbReference>
<evidence type="ECO:0000256" key="1">
    <source>
        <dbReference type="ARBA" id="ARBA00022723"/>
    </source>
</evidence>
<feature type="compositionally biased region" description="Low complexity" evidence="5">
    <location>
        <begin position="1"/>
        <end position="11"/>
    </location>
</feature>
<dbReference type="InterPro" id="IPR013083">
    <property type="entry name" value="Znf_RING/FYVE/PHD"/>
</dbReference>
<dbReference type="InterPro" id="IPR017907">
    <property type="entry name" value="Znf_RING_CS"/>
</dbReference>
<dbReference type="PROSITE" id="PS50089">
    <property type="entry name" value="ZF_RING_2"/>
    <property type="match status" value="1"/>
</dbReference>
<keyword evidence="1" id="KW-0479">Metal-binding</keyword>
<proteinExistence type="predicted"/>
<feature type="region of interest" description="Disordered" evidence="5">
    <location>
        <begin position="1"/>
        <end position="72"/>
    </location>
</feature>
<dbReference type="SUPFAM" id="SSF57850">
    <property type="entry name" value="RING/U-box"/>
    <property type="match status" value="1"/>
</dbReference>